<sequence>MFAVNYIVVQAEMEKFMECYLNRFQNFIDQFVEYQIARKYICFYFDKE</sequence>
<organism evidence="1 2">
    <name type="scientific">Onchocerca volvulus</name>
    <dbReference type="NCBI Taxonomy" id="6282"/>
    <lineage>
        <taxon>Eukaryota</taxon>
        <taxon>Metazoa</taxon>
        <taxon>Ecdysozoa</taxon>
        <taxon>Nematoda</taxon>
        <taxon>Chromadorea</taxon>
        <taxon>Rhabditida</taxon>
        <taxon>Spirurina</taxon>
        <taxon>Spiruromorpha</taxon>
        <taxon>Filarioidea</taxon>
        <taxon>Onchocercidae</taxon>
        <taxon>Onchocerca</taxon>
    </lineage>
</organism>
<evidence type="ECO:0000313" key="2">
    <source>
        <dbReference type="Proteomes" id="UP000024404"/>
    </source>
</evidence>
<keyword evidence="2" id="KW-1185">Reference proteome</keyword>
<dbReference type="AlphaFoldDB" id="A0A8R1XY97"/>
<reference evidence="1" key="2">
    <citation type="submission" date="2022-06" db="UniProtKB">
        <authorList>
            <consortium name="EnsemblMetazoa"/>
        </authorList>
    </citation>
    <scope>IDENTIFICATION</scope>
</reference>
<dbReference type="EnsemblMetazoa" id="OVOC279.1">
    <property type="protein sequence ID" value="OVOC279.1"/>
    <property type="gene ID" value="WBGene00237088"/>
</dbReference>
<name>A0A8R1XY97_ONCVO</name>
<evidence type="ECO:0000313" key="1">
    <source>
        <dbReference type="EnsemblMetazoa" id="OVOC279.1"/>
    </source>
</evidence>
<proteinExistence type="predicted"/>
<protein>
    <submittedName>
        <fullName evidence="1">Uncharacterized protein</fullName>
    </submittedName>
</protein>
<accession>A0A8R1XY97</accession>
<dbReference type="Proteomes" id="UP000024404">
    <property type="component" value="Unassembled WGS sequence"/>
</dbReference>
<dbReference type="EMBL" id="CMVM020000020">
    <property type="status" value="NOT_ANNOTATED_CDS"/>
    <property type="molecule type" value="Genomic_DNA"/>
</dbReference>
<reference evidence="2" key="1">
    <citation type="submission" date="2013-10" db="EMBL/GenBank/DDBJ databases">
        <title>Genome sequencing of Onchocerca volvulus.</title>
        <authorList>
            <person name="Cotton J."/>
            <person name="Tsai J."/>
            <person name="Stanley E."/>
            <person name="Tracey A."/>
            <person name="Holroyd N."/>
            <person name="Lustigman S."/>
            <person name="Berriman M."/>
        </authorList>
    </citation>
    <scope>NUCLEOTIDE SEQUENCE</scope>
</reference>